<evidence type="ECO:0000313" key="11">
    <source>
        <dbReference type="Proteomes" id="UP000057158"/>
    </source>
</evidence>
<dbReference type="InterPro" id="IPR001789">
    <property type="entry name" value="Sig_transdc_resp-reg_receiver"/>
</dbReference>
<evidence type="ECO:0000256" key="5">
    <source>
        <dbReference type="ARBA" id="ARBA00023163"/>
    </source>
</evidence>
<dbReference type="Pfam" id="PF00486">
    <property type="entry name" value="Trans_reg_C"/>
    <property type="match status" value="1"/>
</dbReference>
<dbReference type="GO" id="GO:0032993">
    <property type="term" value="C:protein-DNA complex"/>
    <property type="evidence" value="ECO:0007669"/>
    <property type="project" value="TreeGrafter"/>
</dbReference>
<proteinExistence type="predicted"/>
<dbReference type="SUPFAM" id="SSF46894">
    <property type="entry name" value="C-terminal effector domain of the bipartite response regulators"/>
    <property type="match status" value="1"/>
</dbReference>
<dbReference type="Gene3D" id="1.10.10.10">
    <property type="entry name" value="Winged helix-like DNA-binding domain superfamily/Winged helix DNA-binding domain"/>
    <property type="match status" value="1"/>
</dbReference>
<dbReference type="Pfam" id="PF00072">
    <property type="entry name" value="Response_reg"/>
    <property type="match status" value="1"/>
</dbReference>
<dbReference type="SMART" id="SM00862">
    <property type="entry name" value="Trans_reg_C"/>
    <property type="match status" value="1"/>
</dbReference>
<dbReference type="GO" id="GO:0005829">
    <property type="term" value="C:cytosol"/>
    <property type="evidence" value="ECO:0007669"/>
    <property type="project" value="TreeGrafter"/>
</dbReference>
<evidence type="ECO:0000259" key="9">
    <source>
        <dbReference type="PROSITE" id="PS51755"/>
    </source>
</evidence>
<dbReference type="InterPro" id="IPR016032">
    <property type="entry name" value="Sig_transdc_resp-reg_C-effctor"/>
</dbReference>
<gene>
    <name evidence="10" type="ORF">DSOUD_3478</name>
</gene>
<dbReference type="Proteomes" id="UP000057158">
    <property type="component" value="Chromosome"/>
</dbReference>
<evidence type="ECO:0000256" key="6">
    <source>
        <dbReference type="PROSITE-ProRule" id="PRU00169"/>
    </source>
</evidence>
<dbReference type="PANTHER" id="PTHR48111:SF11">
    <property type="entry name" value="TWO-COMPONENT RESPONSE REGULATOR"/>
    <property type="match status" value="1"/>
</dbReference>
<keyword evidence="3" id="KW-0805">Transcription regulation</keyword>
<dbReference type="PROSITE" id="PS51755">
    <property type="entry name" value="OMPR_PHOB"/>
    <property type="match status" value="1"/>
</dbReference>
<evidence type="ECO:0000256" key="1">
    <source>
        <dbReference type="ARBA" id="ARBA00022553"/>
    </source>
</evidence>
<protein>
    <submittedName>
        <fullName evidence="10">ArsR family transcriptional regulator</fullName>
    </submittedName>
</protein>
<dbReference type="PROSITE" id="PS50110">
    <property type="entry name" value="RESPONSE_REGULATORY"/>
    <property type="match status" value="1"/>
</dbReference>
<evidence type="ECO:0000256" key="3">
    <source>
        <dbReference type="ARBA" id="ARBA00023015"/>
    </source>
</evidence>
<dbReference type="KEGG" id="des:DSOUD_3478"/>
<feature type="domain" description="OmpR/PhoB-type" evidence="9">
    <location>
        <begin position="134"/>
        <end position="233"/>
    </location>
</feature>
<organism evidence="10 11">
    <name type="scientific">Desulfuromonas soudanensis</name>
    <dbReference type="NCBI Taxonomy" id="1603606"/>
    <lineage>
        <taxon>Bacteria</taxon>
        <taxon>Pseudomonadati</taxon>
        <taxon>Thermodesulfobacteriota</taxon>
        <taxon>Desulfuromonadia</taxon>
        <taxon>Desulfuromonadales</taxon>
        <taxon>Desulfuromonadaceae</taxon>
        <taxon>Desulfuromonas</taxon>
    </lineage>
</organism>
<dbReference type="PATRIC" id="fig|1603606.3.peg.3738"/>
<dbReference type="OrthoDB" id="9793321at2"/>
<dbReference type="SUPFAM" id="SSF52172">
    <property type="entry name" value="CheY-like"/>
    <property type="match status" value="1"/>
</dbReference>
<dbReference type="Gene3D" id="6.10.250.690">
    <property type="match status" value="1"/>
</dbReference>
<dbReference type="RefSeq" id="WP_053552132.1">
    <property type="nucleotide sequence ID" value="NZ_CP010802.1"/>
</dbReference>
<dbReference type="GO" id="GO:0000976">
    <property type="term" value="F:transcription cis-regulatory region binding"/>
    <property type="evidence" value="ECO:0007669"/>
    <property type="project" value="TreeGrafter"/>
</dbReference>
<dbReference type="STRING" id="1603606.DSOUD_3478"/>
<dbReference type="InterPro" id="IPR039420">
    <property type="entry name" value="WalR-like"/>
</dbReference>
<evidence type="ECO:0000259" key="8">
    <source>
        <dbReference type="PROSITE" id="PS50110"/>
    </source>
</evidence>
<evidence type="ECO:0000256" key="4">
    <source>
        <dbReference type="ARBA" id="ARBA00023125"/>
    </source>
</evidence>
<dbReference type="GO" id="GO:0000156">
    <property type="term" value="F:phosphorelay response regulator activity"/>
    <property type="evidence" value="ECO:0007669"/>
    <property type="project" value="TreeGrafter"/>
</dbReference>
<keyword evidence="4 7" id="KW-0238">DNA-binding</keyword>
<dbReference type="AlphaFoldDB" id="A0A0M3QGQ1"/>
<dbReference type="SMART" id="SM00448">
    <property type="entry name" value="REC"/>
    <property type="match status" value="1"/>
</dbReference>
<keyword evidence="2" id="KW-0902">Two-component regulatory system</keyword>
<feature type="DNA-binding region" description="OmpR/PhoB-type" evidence="7">
    <location>
        <begin position="134"/>
        <end position="233"/>
    </location>
</feature>
<feature type="modified residue" description="4-aspartylphosphate" evidence="6">
    <location>
        <position position="54"/>
    </location>
</feature>
<feature type="domain" description="Response regulatory" evidence="8">
    <location>
        <begin position="5"/>
        <end position="119"/>
    </location>
</feature>
<sequence>MKSITILIAEDDAHLRLGLIDTLEAEGYRVLTAVDGAEAIEVYFAERPDLLLLDVMMPQKNGFEVCRAIRKAEGRVPIIMLTAKGEEIDKVLGLELGADDYVTKPFGLHELRARISAVLRRAAPVDADSVPQLPEILHVGAAEIDRKGYQGRRGDFRFSLTAREMQLLETFFARPGEVLSRNRLLNLVWGIDYFGTTRTLDQHVAQLRKKIECDPQAPTVIVTVHGVGYRFEG</sequence>
<keyword evidence="1 6" id="KW-0597">Phosphoprotein</keyword>
<dbReference type="InterPro" id="IPR036388">
    <property type="entry name" value="WH-like_DNA-bd_sf"/>
</dbReference>
<dbReference type="PANTHER" id="PTHR48111">
    <property type="entry name" value="REGULATOR OF RPOS"/>
    <property type="match status" value="1"/>
</dbReference>
<keyword evidence="5" id="KW-0804">Transcription</keyword>
<keyword evidence="11" id="KW-1185">Reference proteome</keyword>
<evidence type="ECO:0000256" key="7">
    <source>
        <dbReference type="PROSITE-ProRule" id="PRU01091"/>
    </source>
</evidence>
<dbReference type="InterPro" id="IPR011006">
    <property type="entry name" value="CheY-like_superfamily"/>
</dbReference>
<name>A0A0M3QGQ1_9BACT</name>
<dbReference type="Gene3D" id="3.40.50.2300">
    <property type="match status" value="1"/>
</dbReference>
<dbReference type="InterPro" id="IPR001867">
    <property type="entry name" value="OmpR/PhoB-type_DNA-bd"/>
</dbReference>
<dbReference type="FunFam" id="3.40.50.2300:FF:000001">
    <property type="entry name" value="DNA-binding response regulator PhoB"/>
    <property type="match status" value="1"/>
</dbReference>
<evidence type="ECO:0000313" key="10">
    <source>
        <dbReference type="EMBL" id="ALC18193.1"/>
    </source>
</evidence>
<evidence type="ECO:0000256" key="2">
    <source>
        <dbReference type="ARBA" id="ARBA00023012"/>
    </source>
</evidence>
<accession>A0A0M3QGQ1</accession>
<dbReference type="GO" id="GO:0006355">
    <property type="term" value="P:regulation of DNA-templated transcription"/>
    <property type="evidence" value="ECO:0007669"/>
    <property type="project" value="InterPro"/>
</dbReference>
<dbReference type="CDD" id="cd17574">
    <property type="entry name" value="REC_OmpR"/>
    <property type="match status" value="1"/>
</dbReference>
<dbReference type="EMBL" id="CP010802">
    <property type="protein sequence ID" value="ALC18193.1"/>
    <property type="molecule type" value="Genomic_DNA"/>
</dbReference>
<dbReference type="CDD" id="cd00383">
    <property type="entry name" value="trans_reg_C"/>
    <property type="match status" value="1"/>
</dbReference>
<reference evidence="10 11" key="1">
    <citation type="submission" date="2015-07" db="EMBL/GenBank/DDBJ databases">
        <title>Isolation and Genomic Characterization of a Novel Halophilic Metal-Reducing Deltaproteobacterium from the Deep Subsurface.</title>
        <authorList>
            <person name="Badalamenti J.P."/>
            <person name="Summers Z.M."/>
            <person name="Gralnick J.A."/>
            <person name="Bond D.R."/>
        </authorList>
    </citation>
    <scope>NUCLEOTIDE SEQUENCE [LARGE SCALE GENOMIC DNA]</scope>
    <source>
        <strain evidence="10 11">WTL</strain>
    </source>
</reference>